<gene>
    <name evidence="1" type="ORF">Psi01_65780</name>
</gene>
<dbReference type="AlphaFoldDB" id="A0A8J3SK94"/>
<accession>A0A8J3SK94</accession>
<reference evidence="1 2" key="1">
    <citation type="submission" date="2021-01" db="EMBL/GenBank/DDBJ databases">
        <title>Whole genome shotgun sequence of Planobispora siamensis NBRC 107568.</title>
        <authorList>
            <person name="Komaki H."/>
            <person name="Tamura T."/>
        </authorList>
    </citation>
    <scope>NUCLEOTIDE SEQUENCE [LARGE SCALE GENOMIC DNA]</scope>
    <source>
        <strain evidence="1 2">NBRC 107568</strain>
    </source>
</reference>
<dbReference type="EMBL" id="BOOJ01000058">
    <property type="protein sequence ID" value="GIH95948.1"/>
    <property type="molecule type" value="Genomic_DNA"/>
</dbReference>
<evidence type="ECO:0000313" key="2">
    <source>
        <dbReference type="Proteomes" id="UP000619788"/>
    </source>
</evidence>
<proteinExistence type="predicted"/>
<sequence length="99" mass="10550">MSGGRGYIDKITVNQQRQRDPNAVASVIERTTAITGGFVLTAHNRHGFGDRRLPPADGQGWAARRTPILEPSFRNLSSAFSGTFIHLSTGGIGSATQGL</sequence>
<keyword evidence="2" id="KW-1185">Reference proteome</keyword>
<protein>
    <submittedName>
        <fullName evidence="1">Uncharacterized protein</fullName>
    </submittedName>
</protein>
<comment type="caution">
    <text evidence="1">The sequence shown here is derived from an EMBL/GenBank/DDBJ whole genome shotgun (WGS) entry which is preliminary data.</text>
</comment>
<name>A0A8J3SK94_9ACTN</name>
<evidence type="ECO:0000313" key="1">
    <source>
        <dbReference type="EMBL" id="GIH95948.1"/>
    </source>
</evidence>
<organism evidence="1 2">
    <name type="scientific">Planobispora siamensis</name>
    <dbReference type="NCBI Taxonomy" id="936338"/>
    <lineage>
        <taxon>Bacteria</taxon>
        <taxon>Bacillati</taxon>
        <taxon>Actinomycetota</taxon>
        <taxon>Actinomycetes</taxon>
        <taxon>Streptosporangiales</taxon>
        <taxon>Streptosporangiaceae</taxon>
        <taxon>Planobispora</taxon>
    </lineage>
</organism>
<dbReference type="Proteomes" id="UP000619788">
    <property type="component" value="Unassembled WGS sequence"/>
</dbReference>